<dbReference type="EMBL" id="CP000384">
    <property type="protein sequence ID" value="ABG08816.1"/>
    <property type="molecule type" value="Genomic_DNA"/>
</dbReference>
<sequence>MTSVDERRELQQLAEQAGWRRNDLGRTDLYLRGDTRVRVIWRGTDAISGATLMQDDVMMTYTRELPTVNSWLKR</sequence>
<name>A0A5Q5BKK9_MYCSS</name>
<reference evidence="1" key="1">
    <citation type="submission" date="2006-06" db="EMBL/GenBank/DDBJ databases">
        <title>Complete sequence of chromosome of Mycobacterium sp. MCS.</title>
        <authorList>
            <consortium name="US DOE Joint Genome Institute"/>
            <person name="Copeland A."/>
            <person name="Lucas S."/>
            <person name="Lapidus A."/>
            <person name="Barry K."/>
            <person name="Detter J.C."/>
            <person name="Glavina del Rio T."/>
            <person name="Hammon N."/>
            <person name="Israni S."/>
            <person name="Dalin E."/>
            <person name="Tice H."/>
            <person name="Pitluck S."/>
            <person name="Martinez M."/>
            <person name="Schmutz J."/>
            <person name="Larimer F."/>
            <person name="Land M."/>
            <person name="Hauser L."/>
            <person name="Kyrpides N."/>
            <person name="Kim E."/>
            <person name="Miller C.D."/>
            <person name="Hughes J.E."/>
            <person name="Anderson A.J."/>
            <person name="Sims R.C."/>
            <person name="Richardson P."/>
        </authorList>
    </citation>
    <scope>NUCLEOTIDE SEQUENCE [LARGE SCALE GENOMIC DNA]</scope>
    <source>
        <strain evidence="1">MCS</strain>
    </source>
</reference>
<gene>
    <name evidence="1" type="ordered locus">Mmcs_2709</name>
</gene>
<protein>
    <submittedName>
        <fullName evidence="1">Uncharacterized protein</fullName>
    </submittedName>
</protein>
<organism evidence="1">
    <name type="scientific">Mycobacterium sp. (strain MCS)</name>
    <dbReference type="NCBI Taxonomy" id="164756"/>
    <lineage>
        <taxon>Bacteria</taxon>
        <taxon>Bacillati</taxon>
        <taxon>Actinomycetota</taxon>
        <taxon>Actinomycetes</taxon>
        <taxon>Mycobacteriales</taxon>
        <taxon>Mycobacteriaceae</taxon>
        <taxon>Mycobacterium</taxon>
    </lineage>
</organism>
<dbReference type="AlphaFoldDB" id="A0A5Q5BKK9"/>
<proteinExistence type="predicted"/>
<dbReference type="KEGG" id="mmc:Mmcs_2709"/>
<accession>A0A5Q5BKK9</accession>
<evidence type="ECO:0000313" key="1">
    <source>
        <dbReference type="EMBL" id="ABG08816.1"/>
    </source>
</evidence>